<accession>A0ABC9YXU2</accession>
<proteinExistence type="predicted"/>
<gene>
    <name evidence="1" type="ORF">NSK11_contig00076-0003</name>
</gene>
<protein>
    <submittedName>
        <fullName evidence="1">Uncharacterized protein</fullName>
    </submittedName>
</protein>
<dbReference type="AlphaFoldDB" id="A0ABC9YXU2"/>
<dbReference type="EMBL" id="BBYQ01000076">
    <property type="protein sequence ID" value="GAP30247.1"/>
    <property type="molecule type" value="Genomic_DNA"/>
</dbReference>
<name>A0ABC9YXU2_9NOCA</name>
<evidence type="ECO:0000313" key="2">
    <source>
        <dbReference type="Proteomes" id="UP000037179"/>
    </source>
</evidence>
<organism evidence="1 2">
    <name type="scientific">Nocardia seriolae</name>
    <dbReference type="NCBI Taxonomy" id="37332"/>
    <lineage>
        <taxon>Bacteria</taxon>
        <taxon>Bacillati</taxon>
        <taxon>Actinomycetota</taxon>
        <taxon>Actinomycetes</taxon>
        <taxon>Mycobacteriales</taxon>
        <taxon>Nocardiaceae</taxon>
        <taxon>Nocardia</taxon>
    </lineage>
</organism>
<keyword evidence="2" id="KW-1185">Reference proteome</keyword>
<reference evidence="1 2" key="2">
    <citation type="journal article" date="2016" name="Genome Announc.">
        <title>Draft Genome Sequence of Erythromycin- and Oxytetracycline-Sensitive Nocardia seriolae Strain U-1 (NBRC 110359).</title>
        <authorList>
            <person name="Imajoh M."/>
            <person name="Sukeda M."/>
            <person name="Shimizu M."/>
            <person name="Yamane J."/>
            <person name="Ohnishi K."/>
            <person name="Oshima S."/>
        </authorList>
    </citation>
    <scope>NUCLEOTIDE SEQUENCE [LARGE SCALE GENOMIC DNA]</scope>
    <source>
        <strain evidence="1 2">U-1</strain>
    </source>
</reference>
<evidence type="ECO:0000313" key="1">
    <source>
        <dbReference type="EMBL" id="GAP30247.1"/>
    </source>
</evidence>
<reference evidence="2" key="1">
    <citation type="submission" date="2015-07" db="EMBL/GenBank/DDBJ databases">
        <title>Nocardia seriolae U-1 whole genome shotgun sequence.</title>
        <authorList>
            <person name="Imajoh M."/>
            <person name="Fukumoto Y."/>
            <person name="Sukeda M."/>
            <person name="Yamane J."/>
            <person name="Yamasaki K."/>
            <person name="Shimizu M."/>
            <person name="Ohnishi K."/>
            <person name="Oshima S."/>
        </authorList>
    </citation>
    <scope>NUCLEOTIDE SEQUENCE [LARGE SCALE GENOMIC DNA]</scope>
    <source>
        <strain evidence="2">U-1</strain>
    </source>
</reference>
<sequence length="71" mass="7073">MEFEVGELWAQGGVGGYGEFGEAVDDCADGFGVEEGRGGGVGGCARDPTVDFVHQSCSAAVDFGGVAGIRG</sequence>
<comment type="caution">
    <text evidence="1">The sequence shown here is derived from an EMBL/GenBank/DDBJ whole genome shotgun (WGS) entry which is preliminary data.</text>
</comment>
<dbReference type="Proteomes" id="UP000037179">
    <property type="component" value="Unassembled WGS sequence"/>
</dbReference>